<evidence type="ECO:0000256" key="6">
    <source>
        <dbReference type="ARBA" id="ARBA00022989"/>
    </source>
</evidence>
<feature type="transmembrane region" description="Helical" evidence="8">
    <location>
        <begin position="163"/>
        <end position="185"/>
    </location>
</feature>
<dbReference type="Pfam" id="PF03901">
    <property type="entry name" value="Glyco_transf_22"/>
    <property type="match status" value="1"/>
</dbReference>
<dbReference type="GO" id="GO:0006506">
    <property type="term" value="P:GPI anchor biosynthetic process"/>
    <property type="evidence" value="ECO:0007669"/>
    <property type="project" value="TreeGrafter"/>
</dbReference>
<evidence type="ECO:0000256" key="1">
    <source>
        <dbReference type="ARBA" id="ARBA00004477"/>
    </source>
</evidence>
<dbReference type="InterPro" id="IPR005599">
    <property type="entry name" value="GPI_mannosylTrfase"/>
</dbReference>
<dbReference type="EC" id="2.4.1.-" evidence="8"/>
<organism evidence="9">
    <name type="scientific">Strongyloides stercoralis</name>
    <name type="common">Threadworm</name>
    <dbReference type="NCBI Taxonomy" id="6248"/>
    <lineage>
        <taxon>Eukaryota</taxon>
        <taxon>Metazoa</taxon>
        <taxon>Ecdysozoa</taxon>
        <taxon>Nematoda</taxon>
        <taxon>Chromadorea</taxon>
        <taxon>Rhabditida</taxon>
        <taxon>Tylenchina</taxon>
        <taxon>Panagrolaimomorpha</taxon>
        <taxon>Strongyloidoidea</taxon>
        <taxon>Strongyloididae</taxon>
        <taxon>Strongyloides</taxon>
    </lineage>
</organism>
<keyword evidence="7 8" id="KW-0472">Membrane</keyword>
<accession>A0A0K0DXE0</accession>
<dbReference type="PANTHER" id="PTHR22760:SF4">
    <property type="entry name" value="GPI MANNOSYLTRANSFERASE 3"/>
    <property type="match status" value="1"/>
</dbReference>
<evidence type="ECO:0000256" key="8">
    <source>
        <dbReference type="RuleBase" id="RU363075"/>
    </source>
</evidence>
<evidence type="ECO:0000256" key="7">
    <source>
        <dbReference type="ARBA" id="ARBA00023136"/>
    </source>
</evidence>
<dbReference type="STRING" id="6248.A0A0K0DXE0"/>
<dbReference type="GO" id="GO:0005789">
    <property type="term" value="C:endoplasmic reticulum membrane"/>
    <property type="evidence" value="ECO:0007669"/>
    <property type="project" value="UniProtKB-SubCell"/>
</dbReference>
<keyword evidence="6 8" id="KW-1133">Transmembrane helix</keyword>
<evidence type="ECO:0000256" key="2">
    <source>
        <dbReference type="ARBA" id="ARBA00022676"/>
    </source>
</evidence>
<protein>
    <recommendedName>
        <fullName evidence="8">Mannosyltransferase</fullName>
        <ecNumber evidence="8">2.4.1.-</ecNumber>
    </recommendedName>
</protein>
<feature type="transmembrane region" description="Helical" evidence="8">
    <location>
        <begin position="205"/>
        <end position="224"/>
    </location>
</feature>
<dbReference type="GO" id="GO:0000026">
    <property type="term" value="F:alpha-1,2-mannosyltransferase activity"/>
    <property type="evidence" value="ECO:0007669"/>
    <property type="project" value="TreeGrafter"/>
</dbReference>
<dbReference type="PANTHER" id="PTHR22760">
    <property type="entry name" value="GLYCOSYLTRANSFERASE"/>
    <property type="match status" value="1"/>
</dbReference>
<sequence>MSKIFYICLIIRLFTVFVVSTSFVPDELFQSLEPAHRYTFNSGHLTWEWRFGLRSPIHVLCISFLYQLLQFFNLDNHKTITVLPRILHAIFFAFGDESLYKVTRNIFKDFKTAQLSLFLQLSSWFLFYCAPRTLSNCIETTLFLIALRWYPFHESEWKKNSNLWKYISIGMVSIIIRPTAILLWIPLGCLHLWRTQYRLSLLFKNVLPCGVLIFILSLILDFWFYEKIISTLYNFAMFNVFTGGSAFFGSNPWYYYLVDGLPAVLTTNICFLIGYFFVKTSNSSNDLMYTLIFYVFFHSLLPHKEHRFLLPIVPISNIYGGYYLRDLITKRQKKFFLSAICITSLINISFIVFFSIFHQAGPLNIIEDLRLRINETDSVNVLYLTPCYNLPQYVYFHDKPGVSIRALDCSPNIEMKKNYLPESDEFNLNPVLWIDKNRHLIDNANYIIIYEHAFNSNKEILLKNFFICHKQYHGPIITNEYEDNYLYLLCKN</sequence>
<evidence type="ECO:0000313" key="9">
    <source>
        <dbReference type="WBParaSite" id="SSTP_0000190500.1"/>
    </source>
</evidence>
<evidence type="ECO:0000256" key="4">
    <source>
        <dbReference type="ARBA" id="ARBA00022692"/>
    </source>
</evidence>
<feature type="transmembrane region" description="Helical" evidence="8">
    <location>
        <begin position="336"/>
        <end position="357"/>
    </location>
</feature>
<feature type="transmembrane region" description="Helical" evidence="8">
    <location>
        <begin position="231"/>
        <end position="248"/>
    </location>
</feature>
<keyword evidence="5 8" id="KW-0256">Endoplasmic reticulum</keyword>
<comment type="subcellular location">
    <subcellularLocation>
        <location evidence="1 8">Endoplasmic reticulum membrane</location>
        <topology evidence="1 8">Multi-pass membrane protein</topology>
    </subcellularLocation>
</comment>
<dbReference type="WBParaSite" id="SSTP_0000190500.1">
    <property type="protein sequence ID" value="SSTP_0000190500.1"/>
    <property type="gene ID" value="SSTP_0000190500"/>
</dbReference>
<dbReference type="AlphaFoldDB" id="A0A0K0DXE0"/>
<reference evidence="9" key="1">
    <citation type="submission" date="2015-08" db="UniProtKB">
        <authorList>
            <consortium name="WormBaseParasite"/>
        </authorList>
    </citation>
    <scope>IDENTIFICATION</scope>
</reference>
<keyword evidence="4 8" id="KW-0812">Transmembrane</keyword>
<proteinExistence type="inferred from homology"/>
<comment type="similarity">
    <text evidence="8">Belongs to the glycosyltransferase 22 family.</text>
</comment>
<feature type="transmembrane region" description="Helical" evidence="8">
    <location>
        <begin position="285"/>
        <end position="302"/>
    </location>
</feature>
<feature type="transmembrane region" description="Helical" evidence="8">
    <location>
        <begin position="5"/>
        <end position="24"/>
    </location>
</feature>
<evidence type="ECO:0000256" key="3">
    <source>
        <dbReference type="ARBA" id="ARBA00022679"/>
    </source>
</evidence>
<feature type="transmembrane region" description="Helical" evidence="8">
    <location>
        <begin position="254"/>
        <end position="278"/>
    </location>
</feature>
<evidence type="ECO:0000256" key="5">
    <source>
        <dbReference type="ARBA" id="ARBA00022824"/>
    </source>
</evidence>
<keyword evidence="2 8" id="KW-0328">Glycosyltransferase</keyword>
<keyword evidence="3" id="KW-0808">Transferase</keyword>
<name>A0A0K0DXE0_STRER</name>